<feature type="region of interest" description="Disordered" evidence="3">
    <location>
        <begin position="430"/>
        <end position="543"/>
    </location>
</feature>
<dbReference type="SUPFAM" id="SSF47031">
    <property type="entry name" value="Second domain of FERM"/>
    <property type="match status" value="1"/>
</dbReference>
<feature type="compositionally biased region" description="Basic and acidic residues" evidence="3">
    <location>
        <begin position="1661"/>
        <end position="1685"/>
    </location>
</feature>
<dbReference type="GO" id="GO:0048731">
    <property type="term" value="P:system development"/>
    <property type="evidence" value="ECO:0007669"/>
    <property type="project" value="UniProtKB-ARBA"/>
</dbReference>
<feature type="compositionally biased region" description="Acidic residues" evidence="3">
    <location>
        <begin position="629"/>
        <end position="640"/>
    </location>
</feature>
<dbReference type="InterPro" id="IPR018979">
    <property type="entry name" value="FERM_N"/>
</dbReference>
<feature type="compositionally biased region" description="Basic residues" evidence="3">
    <location>
        <begin position="2187"/>
        <end position="2196"/>
    </location>
</feature>
<feature type="compositionally biased region" description="Basic and acidic residues" evidence="3">
    <location>
        <begin position="1704"/>
        <end position="1722"/>
    </location>
</feature>
<feature type="compositionally biased region" description="Basic and acidic residues" evidence="3">
    <location>
        <begin position="430"/>
        <end position="445"/>
    </location>
</feature>
<evidence type="ECO:0000313" key="4">
    <source>
        <dbReference type="EMBL" id="CAD7223346.1"/>
    </source>
</evidence>
<feature type="compositionally biased region" description="Basic and acidic residues" evidence="3">
    <location>
        <begin position="1050"/>
        <end position="1072"/>
    </location>
</feature>
<dbReference type="GO" id="GO:0071944">
    <property type="term" value="C:cell periphery"/>
    <property type="evidence" value="ECO:0007669"/>
    <property type="project" value="UniProtKB-ARBA"/>
</dbReference>
<dbReference type="GO" id="GO:0009887">
    <property type="term" value="P:animal organ morphogenesis"/>
    <property type="evidence" value="ECO:0007669"/>
    <property type="project" value="UniProtKB-ARBA"/>
</dbReference>
<feature type="compositionally biased region" description="Basic and acidic residues" evidence="3">
    <location>
        <begin position="1602"/>
        <end position="1615"/>
    </location>
</feature>
<feature type="compositionally biased region" description="Basic and acidic residues" evidence="3">
    <location>
        <begin position="470"/>
        <end position="484"/>
    </location>
</feature>
<feature type="region of interest" description="Disordered" evidence="3">
    <location>
        <begin position="1757"/>
        <end position="1842"/>
    </location>
</feature>
<feature type="compositionally biased region" description="Basic and acidic residues" evidence="3">
    <location>
        <begin position="1874"/>
        <end position="1888"/>
    </location>
</feature>
<comment type="subcellular location">
    <subcellularLocation>
        <location evidence="1">Cell junction</location>
    </subcellularLocation>
</comment>
<reference evidence="4" key="1">
    <citation type="submission" date="2020-11" db="EMBL/GenBank/DDBJ databases">
        <authorList>
            <person name="Tran Van P."/>
        </authorList>
    </citation>
    <scope>NUCLEOTIDE SEQUENCE</scope>
</reference>
<dbReference type="PRINTS" id="PR00935">
    <property type="entry name" value="BAND41"/>
</dbReference>
<feature type="region of interest" description="Disordered" evidence="3">
    <location>
        <begin position="29"/>
        <end position="54"/>
    </location>
</feature>
<feature type="region of interest" description="Disordered" evidence="3">
    <location>
        <begin position="778"/>
        <end position="804"/>
    </location>
</feature>
<dbReference type="InterPro" id="IPR019749">
    <property type="entry name" value="Band_41_domain"/>
</dbReference>
<feature type="compositionally biased region" description="Polar residues" evidence="3">
    <location>
        <begin position="2852"/>
        <end position="2872"/>
    </location>
</feature>
<feature type="compositionally biased region" description="Polar residues" evidence="3">
    <location>
        <begin position="2903"/>
        <end position="2924"/>
    </location>
</feature>
<dbReference type="Pfam" id="PF00373">
    <property type="entry name" value="FERM_M"/>
    <property type="match status" value="1"/>
</dbReference>
<feature type="compositionally biased region" description="Basic and acidic residues" evidence="3">
    <location>
        <begin position="198"/>
        <end position="215"/>
    </location>
</feature>
<dbReference type="CDD" id="cd13189">
    <property type="entry name" value="FERM_C_PTPN4_PTPN3_like"/>
    <property type="match status" value="1"/>
</dbReference>
<dbReference type="PANTHER" id="PTHR23280:SF27">
    <property type="entry name" value="TYROSINE-PROTEIN PHOSPHATASE NON-RECEPTOR TYPE"/>
    <property type="match status" value="1"/>
</dbReference>
<feature type="region of interest" description="Disordered" evidence="3">
    <location>
        <begin position="718"/>
        <end position="740"/>
    </location>
</feature>
<feature type="compositionally biased region" description="Pro residues" evidence="3">
    <location>
        <begin position="2728"/>
        <end position="2743"/>
    </location>
</feature>
<feature type="compositionally biased region" description="Acidic residues" evidence="3">
    <location>
        <begin position="2873"/>
        <end position="2883"/>
    </location>
</feature>
<dbReference type="InterPro" id="IPR041783">
    <property type="entry name" value="PTPN3/4_FERM_C"/>
</dbReference>
<proteinExistence type="predicted"/>
<dbReference type="OrthoDB" id="6589456at2759"/>
<protein>
    <submittedName>
        <fullName evidence="4">Uncharacterized protein</fullName>
    </submittedName>
</protein>
<dbReference type="Pfam" id="PF09379">
    <property type="entry name" value="FERM_N"/>
    <property type="match status" value="1"/>
</dbReference>
<dbReference type="InterPro" id="IPR011993">
    <property type="entry name" value="PH-like_dom_sf"/>
</dbReference>
<feature type="compositionally biased region" description="Basic residues" evidence="3">
    <location>
        <begin position="1943"/>
        <end position="1953"/>
    </location>
</feature>
<evidence type="ECO:0000256" key="2">
    <source>
        <dbReference type="ARBA" id="ARBA00022949"/>
    </source>
</evidence>
<feature type="region of interest" description="Disordered" evidence="3">
    <location>
        <begin position="295"/>
        <end position="328"/>
    </location>
</feature>
<dbReference type="InterPro" id="IPR014847">
    <property type="entry name" value="FA"/>
</dbReference>
<dbReference type="PANTHER" id="PTHR23280">
    <property type="entry name" value="4.1 G PROTEIN"/>
    <property type="match status" value="1"/>
</dbReference>
<dbReference type="SMART" id="SM01196">
    <property type="entry name" value="FERM_C"/>
    <property type="match status" value="1"/>
</dbReference>
<accession>A0A7R8W6L9</accession>
<dbReference type="SUPFAM" id="SSF50729">
    <property type="entry name" value="PH domain-like"/>
    <property type="match status" value="1"/>
</dbReference>
<dbReference type="SUPFAM" id="SSF54236">
    <property type="entry name" value="Ubiquitin-like"/>
    <property type="match status" value="1"/>
</dbReference>
<feature type="region of interest" description="Disordered" evidence="3">
    <location>
        <begin position="190"/>
        <end position="224"/>
    </location>
</feature>
<evidence type="ECO:0000256" key="1">
    <source>
        <dbReference type="ARBA" id="ARBA00004282"/>
    </source>
</evidence>
<feature type="compositionally biased region" description="Low complexity" evidence="3">
    <location>
        <begin position="2993"/>
        <end position="3008"/>
    </location>
</feature>
<feature type="compositionally biased region" description="Basic and acidic residues" evidence="3">
    <location>
        <begin position="1629"/>
        <end position="1642"/>
    </location>
</feature>
<feature type="region of interest" description="Disordered" evidence="3">
    <location>
        <begin position="1869"/>
        <end position="1979"/>
    </location>
</feature>
<dbReference type="SMART" id="SM01195">
    <property type="entry name" value="FA"/>
    <property type="match status" value="1"/>
</dbReference>
<feature type="compositionally biased region" description="Polar residues" evidence="3">
    <location>
        <begin position="485"/>
        <end position="495"/>
    </location>
</feature>
<feature type="compositionally biased region" description="Polar residues" evidence="3">
    <location>
        <begin position="685"/>
        <end position="695"/>
    </location>
</feature>
<feature type="compositionally biased region" description="Polar residues" evidence="3">
    <location>
        <begin position="1616"/>
        <end position="1626"/>
    </location>
</feature>
<feature type="compositionally biased region" description="Basic and acidic residues" evidence="3">
    <location>
        <begin position="1899"/>
        <end position="1910"/>
    </location>
</feature>
<feature type="compositionally biased region" description="Basic and acidic residues" evidence="3">
    <location>
        <begin position="1497"/>
        <end position="1514"/>
    </location>
</feature>
<dbReference type="SMART" id="SM00295">
    <property type="entry name" value="B41"/>
    <property type="match status" value="1"/>
</dbReference>
<feature type="compositionally biased region" description="Acidic residues" evidence="3">
    <location>
        <begin position="43"/>
        <end position="54"/>
    </location>
</feature>
<feature type="compositionally biased region" description="Basic and acidic residues" evidence="3">
    <location>
        <begin position="2702"/>
        <end position="2712"/>
    </location>
</feature>
<dbReference type="FunFam" id="2.30.29.30:FF:000002">
    <property type="entry name" value="Band 4.1-like protein 5 isoform 1"/>
    <property type="match status" value="1"/>
</dbReference>
<keyword evidence="2" id="KW-0965">Cell junction</keyword>
<dbReference type="InterPro" id="IPR019748">
    <property type="entry name" value="FERM_central"/>
</dbReference>
<feature type="compositionally biased region" description="Basic and acidic residues" evidence="3">
    <location>
        <begin position="1919"/>
        <end position="1928"/>
    </location>
</feature>
<feature type="compositionally biased region" description="Basic residues" evidence="3">
    <location>
        <begin position="1693"/>
        <end position="1703"/>
    </location>
</feature>
<feature type="compositionally biased region" description="Basic and acidic residues" evidence="3">
    <location>
        <begin position="454"/>
        <end position="463"/>
    </location>
</feature>
<feature type="compositionally biased region" description="Basic and acidic residues" evidence="3">
    <location>
        <begin position="2841"/>
        <end position="2851"/>
    </location>
</feature>
<dbReference type="Gene3D" id="1.20.80.10">
    <property type="match status" value="1"/>
</dbReference>
<dbReference type="GO" id="GO:0031032">
    <property type="term" value="P:actomyosin structure organization"/>
    <property type="evidence" value="ECO:0007669"/>
    <property type="project" value="TreeGrafter"/>
</dbReference>
<feature type="region of interest" description="Disordered" evidence="3">
    <location>
        <begin position="1497"/>
        <end position="1722"/>
    </location>
</feature>
<feature type="compositionally biased region" description="Basic and acidic residues" evidence="3">
    <location>
        <begin position="1527"/>
        <end position="1537"/>
    </location>
</feature>
<dbReference type="InterPro" id="IPR035963">
    <property type="entry name" value="FERM_2"/>
</dbReference>
<feature type="compositionally biased region" description="Basic and acidic residues" evidence="3">
    <location>
        <begin position="1812"/>
        <end position="1826"/>
    </location>
</feature>
<dbReference type="PROSITE" id="PS50057">
    <property type="entry name" value="FERM_3"/>
    <property type="match status" value="1"/>
</dbReference>
<feature type="compositionally biased region" description="Basic and acidic residues" evidence="3">
    <location>
        <begin position="613"/>
        <end position="628"/>
    </location>
</feature>
<evidence type="ECO:0000256" key="3">
    <source>
        <dbReference type="SAM" id="MobiDB-lite"/>
    </source>
</evidence>
<dbReference type="Pfam" id="PF08736">
    <property type="entry name" value="FA"/>
    <property type="match status" value="1"/>
</dbReference>
<gene>
    <name evidence="4" type="ORF">CTOB1V02_LOCUS1336</name>
</gene>
<feature type="region of interest" description="Disordered" evidence="3">
    <location>
        <begin position="136"/>
        <end position="169"/>
    </location>
</feature>
<dbReference type="InterPro" id="IPR000299">
    <property type="entry name" value="FERM_domain"/>
</dbReference>
<feature type="compositionally biased region" description="Polar residues" evidence="3">
    <location>
        <begin position="2714"/>
        <end position="2724"/>
    </location>
</feature>
<feature type="compositionally biased region" description="Pro residues" evidence="3">
    <location>
        <begin position="2752"/>
        <end position="2766"/>
    </location>
</feature>
<feature type="compositionally biased region" description="Polar residues" evidence="3">
    <location>
        <begin position="2978"/>
        <end position="2991"/>
    </location>
</feature>
<feature type="region of interest" description="Disordered" evidence="3">
    <location>
        <begin position="2181"/>
        <end position="2221"/>
    </location>
</feature>
<dbReference type="Gene3D" id="3.10.20.90">
    <property type="entry name" value="Phosphatidylinositol 3-kinase Catalytic Subunit, Chain A, domain 1"/>
    <property type="match status" value="1"/>
</dbReference>
<dbReference type="InterPro" id="IPR029071">
    <property type="entry name" value="Ubiquitin-like_domsf"/>
</dbReference>
<name>A0A7R8W6L9_9CRUS</name>
<dbReference type="InterPro" id="IPR014352">
    <property type="entry name" value="FERM/acyl-CoA-bd_prot_sf"/>
</dbReference>
<feature type="region of interest" description="Disordered" evidence="3">
    <location>
        <begin position="599"/>
        <end position="695"/>
    </location>
</feature>
<feature type="compositionally biased region" description="Basic and acidic residues" evidence="3">
    <location>
        <begin position="665"/>
        <end position="677"/>
    </location>
</feature>
<feature type="compositionally biased region" description="Low complexity" evidence="3">
    <location>
        <begin position="2801"/>
        <end position="2821"/>
    </location>
</feature>
<sequence>MPDTDGKHVHQNTLENHVRAKQGVINSLEGYGSEISVHHPADDDGASTDDDVDDDKCDVLATVLPDEIGEDIYQQARRRSFSSRLIQPLFYEEPACQRQMAEAAMPSQEEVPRSLKNQGVKPVDFSNEALATYPIHPDALTEKTGPSFPVICSPVDDDGDRRSRGNGRGESVKIYEGKYAKYLQAALPHGAFPQNRVSRNENETSDPESRKEEHPPTSTSSPVHFYQDAQDDMQDSPKLSEGFAPSSSPYNPEAIMKLLEKQRESSNWILYKDGECYRAPYPPSVSLHMPENSECCGSKAASRPKSDDCPTSDVRNPTSEIPPMSFVSPTPDIRPTPYVLPASGDPPTSCVDPKDIASSSAALLCPSSPECFDSVVSKKTLRPPACNIPFLDRLDTKAFLVVPEKPLPPDMDLRYGFMICERPVLVPKAEEKPVEEQDAGKRKSNVDGTPAKQLPKDSCKELQRQCQESQGKEIKREEQKENAKNTDAQPATQGAPSRYTKPGTAAACKVRGPKSSKEPELSKADVSMKQAVPEAGGDVSECTTENKVLPVDYKAEQRVPAASTEMKIGEGDANLPYSGNVEDDAQFKKDVGTFIIKSTDSHRKLQITVQPLEEERTSGRVNLLKDESPPSDEFGDEDDLSPPSGTEGEQDQKSMAKVPRKKSPRNPDQDRKPEPKVKRLCNSEVGESNQLPTTLSKKPICSRFPLLWKADELLDSNLQKSPDGKPNDHTYGPEFVTASLPQTHPDEKYLLQNVEEMMNFEGGEGQYKYLPAGRDRKKGKDALETSDLHWSPGDVEPVQRSRHWDEGNRKWEELNGDSLPLDDKDGPECLNTPGQVSEQGRSRFGDNVSGVSEDCVKVFAGNLVQPVKQTVGIPQRHRQDDGAQPPTMEPGSSSIRRLDGSMPDRQTYVVQSGEDVGNIPDPSMYTHLDRTMNTRPVAGAGGSSTEYPGLFPNDSWFQSKGGPFYFEDGCFSKTQKRWSQTTADGIPRGTAPADTALDGFLYHMGCWACEHPRFAWTTVGLVLGAMLYIIYRLATSDSTCTQPPSCVESPPKKEQEDGKKDDGVPAKKEEPVKEKQRLRCQWTLSDDGANMDLLCDVVPSGSEGKCLPMQTPSLDRLTNATQMLLATQPINVPQPTKTAQAAEAQSIDCQAPPCTQTSQPPKQTVPWKMSCPFCEVDCRSSLGSLVFSQAQNNVVQCRWCGSRCRMPPEELKNACAFFREAGSATAARELSECLICRRDRVFKFGEGCNRCIPWCFSTRITQKPVPFNAYLNHPCRTPKQPSRMEDLLKCVTASPSNLSKFRAIMSWKRIFTEQGSRKEETMRKAWCTVKQCSSLSVLTDCDQTDDALDTECEGTRASMVESSRMYFSKKGKRNKVGKKQSWVKTLSELNELPFGLDTLDDDVSGERKAEESCERPRVDGDGKFLDLFRDRPAKQKKRKMKEERTGNSFEDKKQSKMLQRDRSFWRNPVYFKKTEIAADNFPDKDSLEDISEIKSLERRRETSESDENLPEKICLKPPMKRTHAHRRAEGRIQRSRDDTDESPCPGRTLECQQGDVERIVTRTDLEEKGYSRRIESSFPESKRSTSVERKMSEDESPSFQEKLMKPMENKSEGRTSHVSKVSTFNGDQFLHKPKERKSDRNRRGNPNSEIPKVGDSLFSRQQKEREEDLPISPEEQKEKKNRKEGQWINGKPKDRRVTRKKSPLTHEEMYAKDREEERKYRGREVVRTDSLVSENERLRGMKSHFLQRGKLERLSSPIRYPEPEVQHDDRKHWKKEKSYGGVPALGGPTIRSPEGRGRRWPETAPQTNYPEGRGRHPADTGLEGKGKRSPSASTRYDDGAKRQNFEDYGLYDTDRGGCITTAKSLRPGIFLEDGSEKQGPPRDPRFVEEDPPAATNADDQPRYYDRDMLKHNRKRHSGSYREEERSKSVGEGSPIYDRDAAKHNPRRFVRRGHPQNIPDHWKGSSSTIQGSRGSGNEVRMASPSLTEVMVPSHRHSGVQTERNLSPSVGTDPMLPAAVGKRAKRWLSDSSLPIPRQSVASVKNSGAFSAEKVDASTWKRSPVCPPHEFMIPLATEAIVSDGALEMVPKYLHPYPLSLQVHPNPDVLNNNRSSFLSKTCDIGKGNAGSERNVGLIFSCSGTQQPNGFQPVFDRLFCSKSEEMALIGNEKSVFTYDSHIGGGAFQSHQGQKRSFRRKNRSEDFAEGRKAGRQRNRKSDKDSGIHSATMSCTVAIANSPQLVRFPKAPRPDSRAQPVFTRSGIQPARTQQVGSITSRQSVLGYQSIESGLSPTLVSYHPESQYYSAPCEQIEQKHPYMRQRESLQLAAGCDQPCGPVCGRFAPAVHFPKALCPAWRWKSAKKSEYEEIPSASPRNSRRNLHMFKRAKGSVLLNEVFKHLDLIESDYFGLQYSDAENTHCMRWLDPEKSLKKQLLSSSSRPSSPFSPIPLLNNQCSLPLPVFLLRLRVKFYVSDPAKLQDEYTRYLLFLQIQHDIMENRLVVPTPIARLLASYVVQAELGDYNVEDFGQDHSYLSGLRMLPSQSVEDEAQIAEFHRRHRGQSPAMAEMNYLEAARRLEMYGVDLHQGRDAKGKDIQIGVTGGGLVVFHHRIRVNTFSWAKIIKLSFKRRHFLVTLKREASESYDTILVFDLMTYRSCKSLWKSCVEHHTFFRLPSAPARSTKRSPFPLLGSKFRYSGRTELQTIAEGRKRASERHFSRQSTARLLNRNSVPSLPPPSSSPLVAPPPTSNGSSHTHPSPPSHPSSPAPPSPESATTTPVASPPPSPSSSSASALEESVRSLPSSPSIGLPVSFSSPSSPASLQSPLHCPTSPSQISALPDDAQLTDDQRQPEDTTTKDGSTQPNDLSAPVSTSTTDVQETEVASEETEVTSVRASSETDEDLTPRVQPLTQETLTSMTQETLTSSSTATEGEEPSPLPSTEDLMPPPPPSTLKSIPLIQQLCGLSNGCGESKGGLANGGLSVISGSTAMSGNSGIGLSSPSTRASSSSSCSPNKKPPPAVPPRDANATELPTSPRRQDASAPVSSPRCMSHEGSNVDEVSG</sequence>
<feature type="region of interest" description="Disordered" evidence="3">
    <location>
        <begin position="2701"/>
        <end position="3056"/>
    </location>
</feature>
<feature type="region of interest" description="Disordered" evidence="3">
    <location>
        <begin position="1038"/>
        <end position="1072"/>
    </location>
</feature>
<feature type="compositionally biased region" description="Basic and acidic residues" evidence="3">
    <location>
        <begin position="1761"/>
        <end position="1771"/>
    </location>
</feature>
<feature type="compositionally biased region" description="Basic and acidic residues" evidence="3">
    <location>
        <begin position="2197"/>
        <end position="2206"/>
    </location>
</feature>
<dbReference type="CDD" id="cd14473">
    <property type="entry name" value="FERM_B-lobe"/>
    <property type="match status" value="1"/>
</dbReference>
<dbReference type="GO" id="GO:0070161">
    <property type="term" value="C:anchoring junction"/>
    <property type="evidence" value="ECO:0007669"/>
    <property type="project" value="UniProtKB-SubCell"/>
</dbReference>
<dbReference type="InterPro" id="IPR018980">
    <property type="entry name" value="FERM_PH-like_C"/>
</dbReference>
<feature type="region of interest" description="Disordered" evidence="3">
    <location>
        <begin position="873"/>
        <end position="900"/>
    </location>
</feature>
<dbReference type="Gene3D" id="2.30.29.30">
    <property type="entry name" value="Pleckstrin-homology domain (PH domain)/Phosphotyrosine-binding domain (PTB)"/>
    <property type="match status" value="1"/>
</dbReference>
<feature type="region of interest" description="Disordered" evidence="3">
    <location>
        <begin position="1"/>
        <end position="20"/>
    </location>
</feature>
<feature type="compositionally biased region" description="Basic and acidic residues" evidence="3">
    <location>
        <begin position="1440"/>
        <end position="1455"/>
    </location>
</feature>
<organism evidence="4">
    <name type="scientific">Cyprideis torosa</name>
    <dbReference type="NCBI Taxonomy" id="163714"/>
    <lineage>
        <taxon>Eukaryota</taxon>
        <taxon>Metazoa</taxon>
        <taxon>Ecdysozoa</taxon>
        <taxon>Arthropoda</taxon>
        <taxon>Crustacea</taxon>
        <taxon>Oligostraca</taxon>
        <taxon>Ostracoda</taxon>
        <taxon>Podocopa</taxon>
        <taxon>Podocopida</taxon>
        <taxon>Cytherocopina</taxon>
        <taxon>Cytheroidea</taxon>
        <taxon>Cytherideidae</taxon>
        <taxon>Cyprideis</taxon>
    </lineage>
</organism>
<feature type="compositionally biased region" description="Basic and acidic residues" evidence="3">
    <location>
        <begin position="1555"/>
        <end position="1593"/>
    </location>
</feature>
<dbReference type="GO" id="GO:0005856">
    <property type="term" value="C:cytoskeleton"/>
    <property type="evidence" value="ECO:0007669"/>
    <property type="project" value="TreeGrafter"/>
</dbReference>
<dbReference type="Pfam" id="PF09380">
    <property type="entry name" value="FERM_C"/>
    <property type="match status" value="1"/>
</dbReference>
<feature type="region of interest" description="Disordered" evidence="3">
    <location>
        <begin position="1431"/>
        <end position="1455"/>
    </location>
</feature>
<feature type="compositionally biased region" description="Basic and acidic residues" evidence="3">
    <location>
        <begin position="778"/>
        <end position="787"/>
    </location>
</feature>
<dbReference type="EMBL" id="OB660185">
    <property type="protein sequence ID" value="CAD7223346.1"/>
    <property type="molecule type" value="Genomic_DNA"/>
</dbReference>